<evidence type="ECO:0008006" key="4">
    <source>
        <dbReference type="Google" id="ProtNLM"/>
    </source>
</evidence>
<dbReference type="RefSeq" id="WP_213669818.1">
    <property type="nucleotide sequence ID" value="NZ_JAHCDA010000002.1"/>
</dbReference>
<evidence type="ECO:0000313" key="3">
    <source>
        <dbReference type="Proteomes" id="UP000766336"/>
    </source>
</evidence>
<protein>
    <recommendedName>
        <fullName evidence="4">Yip1 domain-containing protein</fullName>
    </recommendedName>
</protein>
<feature type="transmembrane region" description="Helical" evidence="1">
    <location>
        <begin position="41"/>
        <end position="58"/>
    </location>
</feature>
<organism evidence="2 3">
    <name type="scientific">Roseococcus pinisoli</name>
    <dbReference type="NCBI Taxonomy" id="2835040"/>
    <lineage>
        <taxon>Bacteria</taxon>
        <taxon>Pseudomonadati</taxon>
        <taxon>Pseudomonadota</taxon>
        <taxon>Alphaproteobacteria</taxon>
        <taxon>Acetobacterales</taxon>
        <taxon>Roseomonadaceae</taxon>
        <taxon>Roseococcus</taxon>
    </lineage>
</organism>
<feature type="transmembrane region" description="Helical" evidence="1">
    <location>
        <begin position="107"/>
        <end position="130"/>
    </location>
</feature>
<feature type="transmembrane region" description="Helical" evidence="1">
    <location>
        <begin position="167"/>
        <end position="186"/>
    </location>
</feature>
<keyword evidence="1" id="KW-0812">Transmembrane</keyword>
<keyword evidence="1" id="KW-1133">Transmembrane helix</keyword>
<keyword evidence="1" id="KW-0472">Membrane</keyword>
<keyword evidence="3" id="KW-1185">Reference proteome</keyword>
<name>A0ABS5QBQ1_9PROT</name>
<dbReference type="Proteomes" id="UP000766336">
    <property type="component" value="Unassembled WGS sequence"/>
</dbReference>
<feature type="transmembrane region" description="Helical" evidence="1">
    <location>
        <begin position="70"/>
        <end position="95"/>
    </location>
</feature>
<gene>
    <name evidence="2" type="ORF">KHU32_09270</name>
</gene>
<sequence length="192" mass="20269">MSELNPPSVANGLAAALLLARGREVGLALVPSGMEGARHSFLAALICLPVLLIIRLYGWSTQAVPPNGEAVALAAELVGYSLGWVGFALASLMLAQRAQRGADWPRFIAAWNWTSLVQYALLLVLLVPSLLGLPTWVSNALGLVAVGYAIWLEWFVTRVALNLPGPVAALFVIMDLAIGLFVGGLTDKISGL</sequence>
<evidence type="ECO:0000313" key="2">
    <source>
        <dbReference type="EMBL" id="MBS7811125.1"/>
    </source>
</evidence>
<comment type="caution">
    <text evidence="2">The sequence shown here is derived from an EMBL/GenBank/DDBJ whole genome shotgun (WGS) entry which is preliminary data.</text>
</comment>
<feature type="transmembrane region" description="Helical" evidence="1">
    <location>
        <begin position="136"/>
        <end position="155"/>
    </location>
</feature>
<evidence type="ECO:0000256" key="1">
    <source>
        <dbReference type="SAM" id="Phobius"/>
    </source>
</evidence>
<proteinExistence type="predicted"/>
<accession>A0ABS5QBQ1</accession>
<reference evidence="2 3" key="1">
    <citation type="submission" date="2021-05" db="EMBL/GenBank/DDBJ databases">
        <title>Roseococcus sp. XZZS9, whole genome shotgun sequencing project.</title>
        <authorList>
            <person name="Zhao G."/>
            <person name="Shen L."/>
        </authorList>
    </citation>
    <scope>NUCLEOTIDE SEQUENCE [LARGE SCALE GENOMIC DNA]</scope>
    <source>
        <strain evidence="2 3">XZZS9</strain>
    </source>
</reference>
<dbReference type="EMBL" id="JAHCDA010000002">
    <property type="protein sequence ID" value="MBS7811125.1"/>
    <property type="molecule type" value="Genomic_DNA"/>
</dbReference>